<dbReference type="PIRSF" id="PIRSF018266">
    <property type="entry name" value="FecR"/>
    <property type="match status" value="1"/>
</dbReference>
<feature type="domain" description="Protein FecR C-terminal" evidence="2">
    <location>
        <begin position="309"/>
        <end position="377"/>
    </location>
</feature>
<dbReference type="InterPro" id="IPR012373">
    <property type="entry name" value="Ferrdict_sens_TM"/>
</dbReference>
<dbReference type="EMBL" id="JACAGK010000009">
    <property type="protein sequence ID" value="MDM1047578.1"/>
    <property type="molecule type" value="Genomic_DNA"/>
</dbReference>
<gene>
    <name evidence="3" type="ORF">HX018_04890</name>
</gene>
<dbReference type="Pfam" id="PF16344">
    <property type="entry name" value="FecR_C"/>
    <property type="match status" value="1"/>
</dbReference>
<reference evidence="3" key="1">
    <citation type="submission" date="2020-06" db="EMBL/GenBank/DDBJ databases">
        <authorList>
            <person name="Dong N."/>
        </authorList>
    </citation>
    <scope>NUCLEOTIDE SEQUENCE</scope>
    <source>
        <strain evidence="3">R1692</strain>
    </source>
</reference>
<dbReference type="Pfam" id="PF04773">
    <property type="entry name" value="FecR"/>
    <property type="match status" value="1"/>
</dbReference>
<proteinExistence type="predicted"/>
<evidence type="ECO:0000259" key="1">
    <source>
        <dbReference type="Pfam" id="PF04773"/>
    </source>
</evidence>
<feature type="domain" description="FecR protein" evidence="1">
    <location>
        <begin position="161"/>
        <end position="261"/>
    </location>
</feature>
<name>A0ABT7NK73_9SPHI</name>
<dbReference type="Gene3D" id="3.55.50.30">
    <property type="match status" value="1"/>
</dbReference>
<evidence type="ECO:0000313" key="3">
    <source>
        <dbReference type="EMBL" id="MDM1047578.1"/>
    </source>
</evidence>
<dbReference type="PANTHER" id="PTHR30273:SF2">
    <property type="entry name" value="PROTEIN FECR"/>
    <property type="match status" value="1"/>
</dbReference>
<dbReference type="Proteomes" id="UP001170954">
    <property type="component" value="Unassembled WGS sequence"/>
</dbReference>
<dbReference type="PANTHER" id="PTHR30273">
    <property type="entry name" value="PERIPLASMIC SIGNAL SENSOR AND SIGMA FACTOR ACTIVATOR FECR-RELATED"/>
    <property type="match status" value="1"/>
</dbReference>
<dbReference type="Gene3D" id="2.60.120.1440">
    <property type="match status" value="1"/>
</dbReference>
<evidence type="ECO:0000259" key="2">
    <source>
        <dbReference type="Pfam" id="PF16344"/>
    </source>
</evidence>
<reference evidence="3" key="2">
    <citation type="journal article" date="2022" name="Sci. Total Environ.">
        <title>Prevalence, transmission, and molecular epidemiology of tet(X)-positive bacteria among humans, animals, and environmental niches in China: An epidemiological, and genomic-based study.</title>
        <authorList>
            <person name="Dong N."/>
            <person name="Zeng Y."/>
            <person name="Cai C."/>
            <person name="Sun C."/>
            <person name="Lu J."/>
            <person name="Liu C."/>
            <person name="Zhou H."/>
            <person name="Sun Q."/>
            <person name="Shu L."/>
            <person name="Wang H."/>
            <person name="Wang Y."/>
            <person name="Wang S."/>
            <person name="Wu C."/>
            <person name="Chan E.W."/>
            <person name="Chen G."/>
            <person name="Shen Z."/>
            <person name="Chen S."/>
            <person name="Zhang R."/>
        </authorList>
    </citation>
    <scope>NUCLEOTIDE SEQUENCE</scope>
    <source>
        <strain evidence="3">R1692</strain>
    </source>
</reference>
<dbReference type="InterPro" id="IPR006860">
    <property type="entry name" value="FecR"/>
</dbReference>
<protein>
    <submittedName>
        <fullName evidence="3">FecR domain-containing protein</fullName>
    </submittedName>
</protein>
<dbReference type="InterPro" id="IPR032508">
    <property type="entry name" value="FecR_C"/>
</dbReference>
<dbReference type="RefSeq" id="WP_286650638.1">
    <property type="nucleotide sequence ID" value="NZ_JACAGK010000009.1"/>
</dbReference>
<sequence>MLPEEIKNLIGKYQARKISKNEQEQLFRWYNEQAKSATSMDDADMHIRLERIAGQLPALNTKLVRQISWIKWAAAAIITMAVGLAIYTSQQKDIPLDIVIQADSTKGAELVLATGKVISLNEVGQGDTIDADGSKLFKTSDGYIAYSFDGDINEANQNYSFRTPVGTETKILLPDGTRVWLNAASELSFKKQWAVENREVYLKGEAYFEVSKQRNPQGLLYTPFKVYSAGQAVEVLGTKFRIQNYQEEAWSTTSLFEGSVKLEILASNKQVDKAVILKPGQQGLFNRDSRLLDFKNIIEDAPQSWRDGYFSFHGENLREVCAQLARWYPVTFDIDADLPKGEYHGDIPKTYSLNEVLDILIDKNMNYRFSNENNQIKVRLNQEKK</sequence>
<accession>A0ABT7NK73</accession>
<keyword evidence="4" id="KW-1185">Reference proteome</keyword>
<evidence type="ECO:0000313" key="4">
    <source>
        <dbReference type="Proteomes" id="UP001170954"/>
    </source>
</evidence>
<comment type="caution">
    <text evidence="3">The sequence shown here is derived from an EMBL/GenBank/DDBJ whole genome shotgun (WGS) entry which is preliminary data.</text>
</comment>
<organism evidence="3 4">
    <name type="scientific">Sphingobacterium hotanense</name>
    <dbReference type="NCBI Taxonomy" id="649196"/>
    <lineage>
        <taxon>Bacteria</taxon>
        <taxon>Pseudomonadati</taxon>
        <taxon>Bacteroidota</taxon>
        <taxon>Sphingobacteriia</taxon>
        <taxon>Sphingobacteriales</taxon>
        <taxon>Sphingobacteriaceae</taxon>
        <taxon>Sphingobacterium</taxon>
    </lineage>
</organism>